<name>A0A345MJ12_9CAUD</name>
<dbReference type="RefSeq" id="YP_009807271.1">
    <property type="nucleotide sequence ID" value="NC_048021.1"/>
</dbReference>
<sequence length="122" mass="13382">MHHVIAHNTACDWSATGYVVADPNADTGPLRANAECMANSHTVIEGMGKAWAGSVELDILSSDLGNWSVWQARTDDKRVVGYWVALSRTFEYGEGRRTNDAQLIDLAISHRDAKVDEILALL</sequence>
<protein>
    <submittedName>
        <fullName evidence="1">Uncharacterized protein</fullName>
    </submittedName>
</protein>
<gene>
    <name evidence="1" type="primary">157</name>
    <name evidence="1" type="ORF">SEA_DAREDEVIL_157</name>
</gene>
<dbReference type="Proteomes" id="UP000257597">
    <property type="component" value="Segment"/>
</dbReference>
<accession>A0A345MJ12</accession>
<dbReference type="GeneID" id="54998146"/>
<dbReference type="EMBL" id="MH590603">
    <property type="protein sequence ID" value="AXH70543.1"/>
    <property type="molecule type" value="Genomic_DNA"/>
</dbReference>
<evidence type="ECO:0000313" key="1">
    <source>
        <dbReference type="EMBL" id="AXH70543.1"/>
    </source>
</evidence>
<dbReference type="KEGG" id="vg:54998146"/>
<keyword evidence="2" id="KW-1185">Reference proteome</keyword>
<proteinExistence type="predicted"/>
<reference evidence="2" key="1">
    <citation type="submission" date="2018-07" db="EMBL/GenBank/DDBJ databases">
        <authorList>
            <person name="Quirk P.G."/>
            <person name="Krulwich T.A."/>
        </authorList>
    </citation>
    <scope>NUCLEOTIDE SEQUENCE [LARGE SCALE GENOMIC DNA]</scope>
</reference>
<evidence type="ECO:0000313" key="2">
    <source>
        <dbReference type="Proteomes" id="UP000257597"/>
    </source>
</evidence>
<organism evidence="1 2">
    <name type="scientific">Gordonia phage Daredevil</name>
    <dbReference type="NCBI Taxonomy" id="2283286"/>
    <lineage>
        <taxon>Viruses</taxon>
        <taxon>Duplodnaviria</taxon>
        <taxon>Heunggongvirae</taxon>
        <taxon>Uroviricota</taxon>
        <taxon>Caudoviricetes</taxon>
        <taxon>Daredevilvirus</taxon>
        <taxon>Daredevilvirus daredevil</taxon>
    </lineage>
</organism>